<accession>A0A8H7XM93</accession>
<sequence length="213" mass="23737">MPPSVTVRRSIRWLPDEASEPTHTVVITGHSGIFVDVRFKKGTGEVDWGFAGYRYQLSEDTVQFKHHIDSRTLDPLSVVDIGKNSTLPNGQTLECGEMVNPDTGKMTRYEEIWEDLALPVDSDFADSELPEGAESEVEVEVVRKSEQEDGPGCWWYAQVGGWSVGLGRGLDGEFWAFQARLVVVGDEDEGGLVKKWEKVYATSNCPETGPWLE</sequence>
<reference evidence="1" key="1">
    <citation type="submission" date="2021-02" db="EMBL/GenBank/DDBJ databases">
        <title>Psilocybe cubensis genome.</title>
        <authorList>
            <person name="Mckernan K.J."/>
            <person name="Crawford S."/>
            <person name="Trippe A."/>
            <person name="Kane L.T."/>
            <person name="Mclaughlin S."/>
        </authorList>
    </citation>
    <scope>NUCLEOTIDE SEQUENCE [LARGE SCALE GENOMIC DNA]</scope>
    <source>
        <strain evidence="1">MGC-MH-2018</strain>
    </source>
</reference>
<comment type="caution">
    <text evidence="1">The sequence shown here is derived from an EMBL/GenBank/DDBJ whole genome shotgun (WGS) entry which is preliminary data.</text>
</comment>
<dbReference type="Pfam" id="PF16815">
    <property type="entry name" value="HRI1"/>
    <property type="match status" value="1"/>
</dbReference>
<dbReference type="AlphaFoldDB" id="A0A8H7XM93"/>
<dbReference type="OrthoDB" id="4045395at2759"/>
<protein>
    <recommendedName>
        <fullName evidence="2">Protein HRI1</fullName>
    </recommendedName>
</protein>
<evidence type="ECO:0000313" key="1">
    <source>
        <dbReference type="EMBL" id="KAG5163447.1"/>
    </source>
</evidence>
<dbReference type="InterPro" id="IPR031818">
    <property type="entry name" value="Hri1"/>
</dbReference>
<dbReference type="EMBL" id="JAFIQS010000015">
    <property type="protein sequence ID" value="KAG5163447.1"/>
    <property type="molecule type" value="Genomic_DNA"/>
</dbReference>
<name>A0A8H7XM93_PSICU</name>
<dbReference type="InterPro" id="IPR043047">
    <property type="entry name" value="Hri1_N_sf"/>
</dbReference>
<dbReference type="Gene3D" id="2.40.128.320">
    <property type="entry name" value="Protein HRI1, N-terminal domain"/>
    <property type="match status" value="1"/>
</dbReference>
<gene>
    <name evidence="1" type="ORF">JR316_011794</name>
</gene>
<organism evidence="1">
    <name type="scientific">Psilocybe cubensis</name>
    <name type="common">Psychedelic mushroom</name>
    <name type="synonym">Stropharia cubensis</name>
    <dbReference type="NCBI Taxonomy" id="181762"/>
    <lineage>
        <taxon>Eukaryota</taxon>
        <taxon>Fungi</taxon>
        <taxon>Dikarya</taxon>
        <taxon>Basidiomycota</taxon>
        <taxon>Agaricomycotina</taxon>
        <taxon>Agaricomycetes</taxon>
        <taxon>Agaricomycetidae</taxon>
        <taxon>Agaricales</taxon>
        <taxon>Agaricineae</taxon>
        <taxon>Strophariaceae</taxon>
        <taxon>Psilocybe</taxon>
    </lineage>
</organism>
<evidence type="ECO:0008006" key="2">
    <source>
        <dbReference type="Google" id="ProtNLM"/>
    </source>
</evidence>
<proteinExistence type="predicted"/>